<reference evidence="3" key="2">
    <citation type="submission" date="2014-02" db="EMBL/GenBank/DDBJ databases">
        <title>Draft Genome Sequence of extremely halophilic bacteria Halorhodospira halochloris.</title>
        <authorList>
            <person name="Singh K.S."/>
        </authorList>
    </citation>
    <scope>NUCLEOTIDE SEQUENCE [LARGE SCALE GENOMIC DNA]</scope>
    <source>
        <strain evidence="3">A</strain>
    </source>
</reference>
<gene>
    <name evidence="2" type="ORF">M911_07845</name>
</gene>
<evidence type="ECO:0008006" key="4">
    <source>
        <dbReference type="Google" id="ProtNLM"/>
    </source>
</evidence>
<dbReference type="InterPro" id="IPR014996">
    <property type="entry name" value="AcaB"/>
</dbReference>
<proteinExistence type="predicted"/>
<dbReference type="NCBIfam" id="TIGR03761">
    <property type="entry name" value="ICE_PFL4669"/>
    <property type="match status" value="1"/>
</dbReference>
<feature type="compositionally biased region" description="Basic and acidic residues" evidence="1">
    <location>
        <begin position="235"/>
        <end position="245"/>
    </location>
</feature>
<sequence length="294" mass="31832">MIPLDSAPEACASPLGHPLPSDPAVAYRTATDSPGGLRSEVVLQIQTRQAQRLVLGRAAGPDKPAIIGLVRFGMIVRRIWDSAARDDPYADAALLRILEALEQGREDVNQLQQRVQGQLDGVDGIAIGLAQTLTPVRIPLNFANPYGYMGAYLICDFDRLARTLLTARHVGMLDRDTSERMLYQGGRKVRRAFAAAQAWKHCAVTRADLLADNARARSAIEAMGTLPPDVIQGETRPRIAPDIRKPSRAADAQINPLEASARTGEKSHTGEDGAEGTRCLDEEDDDDDPARPTG</sequence>
<dbReference type="OrthoDB" id="8524550at2"/>
<dbReference type="KEGG" id="hhc:M911_07845"/>
<evidence type="ECO:0000256" key="1">
    <source>
        <dbReference type="SAM" id="MobiDB-lite"/>
    </source>
</evidence>
<dbReference type="EMBL" id="CP007268">
    <property type="protein sequence ID" value="AHK79085.1"/>
    <property type="molecule type" value="Genomic_DNA"/>
</dbReference>
<dbReference type="HOGENOM" id="CLU_082088_1_0_6"/>
<dbReference type="Proteomes" id="UP000019442">
    <property type="component" value="Chromosome"/>
</dbReference>
<dbReference type="AlphaFoldDB" id="W8L5C8"/>
<evidence type="ECO:0000313" key="2">
    <source>
        <dbReference type="EMBL" id="AHK79085.1"/>
    </source>
</evidence>
<evidence type="ECO:0000313" key="3">
    <source>
        <dbReference type="Proteomes" id="UP000019442"/>
    </source>
</evidence>
<dbReference type="Pfam" id="PF08900">
    <property type="entry name" value="AcaB"/>
    <property type="match status" value="1"/>
</dbReference>
<feature type="region of interest" description="Disordered" evidence="1">
    <location>
        <begin position="228"/>
        <end position="294"/>
    </location>
</feature>
<accession>W8L5C8</accession>
<keyword evidence="3" id="KW-1185">Reference proteome</keyword>
<dbReference type="RefSeq" id="WP_025281514.1">
    <property type="nucleotide sequence ID" value="NZ_CP007268.1"/>
</dbReference>
<organism evidence="2 3">
    <name type="scientific">Ectothiorhodospira haloalkaliphila</name>
    <dbReference type="NCBI Taxonomy" id="421628"/>
    <lineage>
        <taxon>Bacteria</taxon>
        <taxon>Pseudomonadati</taxon>
        <taxon>Pseudomonadota</taxon>
        <taxon>Gammaproteobacteria</taxon>
        <taxon>Chromatiales</taxon>
        <taxon>Ectothiorhodospiraceae</taxon>
        <taxon>Ectothiorhodospira</taxon>
    </lineage>
</organism>
<reference evidence="2 3" key="1">
    <citation type="journal article" date="2014" name="J Genomics">
        <title>Draft Genome Sequence of the Extremely Halophilic Phototrophic Purple Sulfur Bacterium Halorhodospira halochloris.</title>
        <authorList>
            <person name="Singh K.S."/>
            <person name="Kirksey J."/>
            <person name="Hoff W.D."/>
            <person name="Deole R."/>
        </authorList>
    </citation>
    <scope>NUCLEOTIDE SEQUENCE [LARGE SCALE GENOMIC DNA]</scope>
    <source>
        <strain evidence="2 3">A</strain>
    </source>
</reference>
<protein>
    <recommendedName>
        <fullName evidence="4">Conjugal transfer protein</fullName>
    </recommendedName>
</protein>
<name>W8L5C8_9GAMM</name>